<feature type="region of interest" description="Disordered" evidence="1">
    <location>
        <begin position="1"/>
        <end position="23"/>
    </location>
</feature>
<evidence type="ECO:0000256" key="1">
    <source>
        <dbReference type="SAM" id="MobiDB-lite"/>
    </source>
</evidence>
<evidence type="ECO:0000313" key="5">
    <source>
        <dbReference type="Proteomes" id="UP001458946"/>
    </source>
</evidence>
<feature type="region of interest" description="Disordered" evidence="1">
    <location>
        <begin position="429"/>
        <end position="510"/>
    </location>
</feature>
<dbReference type="Pfam" id="PF03793">
    <property type="entry name" value="PASTA"/>
    <property type="match status" value="3"/>
</dbReference>
<evidence type="ECO:0000259" key="3">
    <source>
        <dbReference type="PROSITE" id="PS51178"/>
    </source>
</evidence>
<protein>
    <recommendedName>
        <fullName evidence="3">PASTA domain-containing protein</fullName>
    </recommendedName>
</protein>
<comment type="caution">
    <text evidence="4">The sequence shown here is derived from an EMBL/GenBank/DDBJ whole genome shotgun (WGS) entry which is preliminary data.</text>
</comment>
<feature type="transmembrane region" description="Helical" evidence="2">
    <location>
        <begin position="193"/>
        <end position="214"/>
    </location>
</feature>
<keyword evidence="2" id="KW-0472">Membrane</keyword>
<dbReference type="SMART" id="SM00740">
    <property type="entry name" value="PASTA"/>
    <property type="match status" value="3"/>
</dbReference>
<dbReference type="Proteomes" id="UP001458946">
    <property type="component" value="Unassembled WGS sequence"/>
</dbReference>
<keyword evidence="5" id="KW-1185">Reference proteome</keyword>
<feature type="domain" description="PASTA" evidence="3">
    <location>
        <begin position="222"/>
        <end position="287"/>
    </location>
</feature>
<organism evidence="4 5">
    <name type="scientific">Deinococcus xinjiangensis</name>
    <dbReference type="NCBI Taxonomy" id="457454"/>
    <lineage>
        <taxon>Bacteria</taxon>
        <taxon>Thermotogati</taxon>
        <taxon>Deinococcota</taxon>
        <taxon>Deinococci</taxon>
        <taxon>Deinococcales</taxon>
        <taxon>Deinococcaceae</taxon>
        <taxon>Deinococcus</taxon>
    </lineage>
</organism>
<dbReference type="EMBL" id="BAABRN010000094">
    <property type="protein sequence ID" value="GAA5504185.1"/>
    <property type="molecule type" value="Genomic_DNA"/>
</dbReference>
<feature type="compositionally biased region" description="Polar residues" evidence="1">
    <location>
        <begin position="1"/>
        <end position="22"/>
    </location>
</feature>
<dbReference type="InterPro" id="IPR005543">
    <property type="entry name" value="PASTA_dom"/>
</dbReference>
<name>A0ABP9VIV8_9DEIO</name>
<keyword evidence="2" id="KW-1133">Transmembrane helix</keyword>
<keyword evidence="2" id="KW-0812">Transmembrane</keyword>
<feature type="compositionally biased region" description="Pro residues" evidence="1">
    <location>
        <begin position="440"/>
        <end position="453"/>
    </location>
</feature>
<sequence>MTGPDNSSTPNPTSADPKTGGTQIIDGKYEVLRELPKEGNVAQYEVKAAEGVTRRVAWFDVGTPADRQQFHAYRTALRAIAPAGLTDVVARPGAYYAVWQDVSGTPLSDFLSQSNKKQETIDAVEALGNTLAEHGFALPDADIVLEAQTPKIAYLRPLTSRTPEQVAALNAPILSELNKGRVKKNKPKRPREAGAWLTFIPGLLFLGGAGWLGAQAAQIYLNPPVGEVKNVSGQPAQTAAQSLVKSGFRVEYTYGDSGSVPVGAVIRQDPAAGTNLPIGRLVTLTVNKPQPLTVPKLEDMTLDEAKAPLKDNILKMGKVVKADGTLSNTPEGRIIAQTPAPGATTQRGQPVQVVVSTGVKGKGTWIADLRGMSYVQAREHARDAGLVVTTVIKEASDRAENTVLRQDPAPFVRVTVGSPVKLVIATAKYTPPSTPAGSLPIPPRYVPPPPPVEPDLGTGNSDTGNSGTTTPPATPPNQTPNQTPSQTPQEIPPTGTGTDTGNTGTTEPLTQRSVTFSYVFPADLPAGTYTVVVQDADGEREVLRPTESTTLAGLQATAPATVRGNAVFIIRVGGAEYARVNPQ</sequence>
<dbReference type="RefSeq" id="WP_353544152.1">
    <property type="nucleotide sequence ID" value="NZ_BAABRN010000094.1"/>
</dbReference>
<evidence type="ECO:0000256" key="2">
    <source>
        <dbReference type="SAM" id="Phobius"/>
    </source>
</evidence>
<dbReference type="Gene3D" id="3.30.10.20">
    <property type="match status" value="3"/>
</dbReference>
<gene>
    <name evidence="4" type="ORF">Dxin01_03954</name>
</gene>
<dbReference type="PROSITE" id="PS51178">
    <property type="entry name" value="PASTA"/>
    <property type="match status" value="3"/>
</dbReference>
<accession>A0ABP9VIV8</accession>
<feature type="domain" description="PASTA" evidence="3">
    <location>
        <begin position="360"/>
        <end position="426"/>
    </location>
</feature>
<feature type="domain" description="PASTA" evidence="3">
    <location>
        <begin position="288"/>
        <end position="357"/>
    </location>
</feature>
<feature type="compositionally biased region" description="Low complexity" evidence="1">
    <location>
        <begin position="457"/>
        <end position="471"/>
    </location>
</feature>
<feature type="compositionally biased region" description="Low complexity" evidence="1">
    <location>
        <begin position="479"/>
        <end position="506"/>
    </location>
</feature>
<reference evidence="4 5" key="1">
    <citation type="submission" date="2024-02" db="EMBL/GenBank/DDBJ databases">
        <title>Deinococcus xinjiangensis NBRC 107630.</title>
        <authorList>
            <person name="Ichikawa N."/>
            <person name="Katano-Makiyama Y."/>
            <person name="Hidaka K."/>
        </authorList>
    </citation>
    <scope>NUCLEOTIDE SEQUENCE [LARGE SCALE GENOMIC DNA]</scope>
    <source>
        <strain evidence="4 5">NBRC 107630</strain>
    </source>
</reference>
<evidence type="ECO:0000313" key="4">
    <source>
        <dbReference type="EMBL" id="GAA5504185.1"/>
    </source>
</evidence>
<proteinExistence type="predicted"/>
<dbReference type="CDD" id="cd06577">
    <property type="entry name" value="PASTA_pknB"/>
    <property type="match status" value="3"/>
</dbReference>